<dbReference type="PROSITE" id="PS50109">
    <property type="entry name" value="HIS_KIN"/>
    <property type="match status" value="1"/>
</dbReference>
<evidence type="ECO:0000256" key="3">
    <source>
        <dbReference type="ARBA" id="ARBA00022553"/>
    </source>
</evidence>
<dbReference type="InterPro" id="IPR003661">
    <property type="entry name" value="HisK_dim/P_dom"/>
</dbReference>
<name>A0A7K0EEQ9_9BACT</name>
<dbReference type="PROSITE" id="PS50113">
    <property type="entry name" value="PAC"/>
    <property type="match status" value="1"/>
</dbReference>
<dbReference type="SMART" id="SM00387">
    <property type="entry name" value="HATPase_c"/>
    <property type="match status" value="1"/>
</dbReference>
<dbReference type="PANTHER" id="PTHR43304:SF1">
    <property type="entry name" value="PAC DOMAIN-CONTAINING PROTEIN"/>
    <property type="match status" value="1"/>
</dbReference>
<keyword evidence="6" id="KW-0175">Coiled coil</keyword>
<evidence type="ECO:0000259" key="8">
    <source>
        <dbReference type="PROSITE" id="PS50113"/>
    </source>
</evidence>
<proteinExistence type="predicted"/>
<evidence type="ECO:0000256" key="1">
    <source>
        <dbReference type="ARBA" id="ARBA00000085"/>
    </source>
</evidence>
<feature type="domain" description="PAC" evidence="8">
    <location>
        <begin position="91"/>
        <end position="143"/>
    </location>
</feature>
<keyword evidence="5" id="KW-0418">Kinase</keyword>
<dbReference type="SUPFAM" id="SSF55874">
    <property type="entry name" value="ATPase domain of HSP90 chaperone/DNA topoisomerase II/histidine kinase"/>
    <property type="match status" value="1"/>
</dbReference>
<dbReference type="Pfam" id="PF13185">
    <property type="entry name" value="GAF_2"/>
    <property type="match status" value="1"/>
</dbReference>
<dbReference type="SMART" id="SM00388">
    <property type="entry name" value="HisKA"/>
    <property type="match status" value="1"/>
</dbReference>
<dbReference type="SUPFAM" id="SSF47384">
    <property type="entry name" value="Homodimeric domain of signal transducing histidine kinase"/>
    <property type="match status" value="1"/>
</dbReference>
<feature type="domain" description="Histidine kinase" evidence="7">
    <location>
        <begin position="357"/>
        <end position="586"/>
    </location>
</feature>
<dbReference type="RefSeq" id="WP_154173100.1">
    <property type="nucleotide sequence ID" value="NZ_WJXZ01000001.1"/>
</dbReference>
<dbReference type="Gene3D" id="3.30.450.40">
    <property type="match status" value="1"/>
</dbReference>
<dbReference type="InterPro" id="IPR029016">
    <property type="entry name" value="GAF-like_dom_sf"/>
</dbReference>
<dbReference type="Pfam" id="PF08447">
    <property type="entry name" value="PAS_3"/>
    <property type="match status" value="1"/>
</dbReference>
<comment type="caution">
    <text evidence="9">The sequence shown here is derived from an EMBL/GenBank/DDBJ whole genome shotgun (WGS) entry which is preliminary data.</text>
</comment>
<dbReference type="Gene3D" id="1.10.287.130">
    <property type="match status" value="1"/>
</dbReference>
<reference evidence="9 10" key="1">
    <citation type="journal article" date="2018" name="Antonie Van Leeuwenhoek">
        <title>Larkinella terrae sp. nov., isolated from soil on Jeju Island, South Korea.</title>
        <authorList>
            <person name="Ten L.N."/>
            <person name="Jeon J."/>
            <person name="Park S.J."/>
            <person name="Park S."/>
            <person name="Lee S.Y."/>
            <person name="Kim M.K."/>
            <person name="Jung H.Y."/>
        </authorList>
    </citation>
    <scope>NUCLEOTIDE SEQUENCE [LARGE SCALE GENOMIC DNA]</scope>
    <source>
        <strain evidence="9 10">KCTC 52001</strain>
    </source>
</reference>
<dbReference type="NCBIfam" id="TIGR00229">
    <property type="entry name" value="sensory_box"/>
    <property type="match status" value="1"/>
</dbReference>
<dbReference type="InterPro" id="IPR005467">
    <property type="entry name" value="His_kinase_dom"/>
</dbReference>
<dbReference type="InterPro" id="IPR004358">
    <property type="entry name" value="Sig_transdc_His_kin-like_C"/>
</dbReference>
<evidence type="ECO:0000256" key="4">
    <source>
        <dbReference type="ARBA" id="ARBA00022679"/>
    </source>
</evidence>
<dbReference type="SMART" id="SM00086">
    <property type="entry name" value="PAC"/>
    <property type="match status" value="1"/>
</dbReference>
<dbReference type="InterPro" id="IPR003594">
    <property type="entry name" value="HATPase_dom"/>
</dbReference>
<dbReference type="PANTHER" id="PTHR43304">
    <property type="entry name" value="PHYTOCHROME-LIKE PROTEIN CPH1"/>
    <property type="match status" value="1"/>
</dbReference>
<keyword evidence="10" id="KW-1185">Reference proteome</keyword>
<dbReference type="EMBL" id="WJXZ01000001">
    <property type="protein sequence ID" value="MRS60304.1"/>
    <property type="molecule type" value="Genomic_DNA"/>
</dbReference>
<evidence type="ECO:0000256" key="6">
    <source>
        <dbReference type="SAM" id="Coils"/>
    </source>
</evidence>
<dbReference type="Gene3D" id="2.10.70.100">
    <property type="match status" value="1"/>
</dbReference>
<organism evidence="9 10">
    <name type="scientific">Larkinella terrae</name>
    <dbReference type="NCBI Taxonomy" id="2025311"/>
    <lineage>
        <taxon>Bacteria</taxon>
        <taxon>Pseudomonadati</taxon>
        <taxon>Bacteroidota</taxon>
        <taxon>Cytophagia</taxon>
        <taxon>Cytophagales</taxon>
        <taxon>Spirosomataceae</taxon>
        <taxon>Larkinella</taxon>
    </lineage>
</organism>
<dbReference type="AlphaFoldDB" id="A0A7K0EEQ9"/>
<dbReference type="CDD" id="cd00082">
    <property type="entry name" value="HisKA"/>
    <property type="match status" value="1"/>
</dbReference>
<dbReference type="GO" id="GO:0000155">
    <property type="term" value="F:phosphorelay sensor kinase activity"/>
    <property type="evidence" value="ECO:0007669"/>
    <property type="project" value="InterPro"/>
</dbReference>
<dbReference type="SUPFAM" id="SSF55781">
    <property type="entry name" value="GAF domain-like"/>
    <property type="match status" value="1"/>
</dbReference>
<evidence type="ECO:0000313" key="10">
    <source>
        <dbReference type="Proteomes" id="UP000441754"/>
    </source>
</evidence>
<protein>
    <recommendedName>
        <fullName evidence="2">histidine kinase</fullName>
        <ecNumber evidence="2">2.7.13.3</ecNumber>
    </recommendedName>
</protein>
<dbReference type="InterPro" id="IPR013655">
    <property type="entry name" value="PAS_fold_3"/>
</dbReference>
<comment type="catalytic activity">
    <reaction evidence="1">
        <text>ATP + protein L-histidine = ADP + protein N-phospho-L-histidine.</text>
        <dbReference type="EC" id="2.7.13.3"/>
    </reaction>
</comment>
<accession>A0A7K0EEQ9</accession>
<dbReference type="SMART" id="SM00065">
    <property type="entry name" value="GAF"/>
    <property type="match status" value="1"/>
</dbReference>
<evidence type="ECO:0000259" key="7">
    <source>
        <dbReference type="PROSITE" id="PS50109"/>
    </source>
</evidence>
<dbReference type="Gene3D" id="3.30.450.20">
    <property type="entry name" value="PAS domain"/>
    <property type="match status" value="1"/>
</dbReference>
<feature type="coiled-coil region" evidence="6">
    <location>
        <begin position="305"/>
        <end position="332"/>
    </location>
</feature>
<dbReference type="EC" id="2.7.13.3" evidence="2"/>
<dbReference type="InterPro" id="IPR052162">
    <property type="entry name" value="Sensor_kinase/Photoreceptor"/>
</dbReference>
<dbReference type="OrthoDB" id="9124519at2"/>
<dbReference type="InterPro" id="IPR003018">
    <property type="entry name" value="GAF"/>
</dbReference>
<dbReference type="Pfam" id="PF02518">
    <property type="entry name" value="HATPase_c"/>
    <property type="match status" value="1"/>
</dbReference>
<evidence type="ECO:0000313" key="9">
    <source>
        <dbReference type="EMBL" id="MRS60304.1"/>
    </source>
</evidence>
<gene>
    <name evidence="9" type="ORF">GJJ30_03295</name>
</gene>
<dbReference type="InterPro" id="IPR035965">
    <property type="entry name" value="PAS-like_dom_sf"/>
</dbReference>
<dbReference type="FunFam" id="3.30.565.10:FF:000006">
    <property type="entry name" value="Sensor histidine kinase WalK"/>
    <property type="match status" value="1"/>
</dbReference>
<keyword evidence="4" id="KW-0808">Transferase</keyword>
<sequence>MSNLTTSSQQELIIENEQLQFALEAAGIGTWDYNLITGSVQWSGICKQLFGLAPDIKVNAGILLAQVHPDDREHVARANSLALNPENNQEHNVIFRTLHSGQDVRWVQARGKTIRNEEGNLTRFSGIVQEITTSVLAQETLAENAARQAFLLQLSDRLRPLNEPNEIQYQAACVLGEYLGANRVGYAEDQGDGQTMVVTHNYTNGVPDLKGVYRYQDYDSGLLKEFQAGRTVVRTDIAHDSGLTNSGKEVRHSLQLGATASKPLVKDGRLVAALFIHFQKPHIFTENEIALLDEVAERTWAAIEQTRAKDALQRSEERYRNLSAQLDEQVRQRTHELEISIRDLKRSNDNLQQFAYVASHDLQEPLRKIQSFSSILEQQFSPVLGEAGSDLLQRMASAGYRMSGLIRDLLTYSRISTRQEVFSPVSLDTIVTKVLNTLDWVIGERNAQVEVPSLPQVNGDETQLGQLFQNLISNAIKFTPKEKIPQIKINCTERLISELPSNLHPTSNANRFYQISIQDQGVGFDAKYLDRIFQVFQRLHGRSNYPGTGIGLAICQRVVENHGGAITAKSQPGQGAMFYVYLPINELN</sequence>
<dbReference type="InterPro" id="IPR001610">
    <property type="entry name" value="PAC"/>
</dbReference>
<dbReference type="PRINTS" id="PR00344">
    <property type="entry name" value="BCTRLSENSOR"/>
</dbReference>
<keyword evidence="3" id="KW-0597">Phosphoprotein</keyword>
<dbReference type="InterPro" id="IPR000014">
    <property type="entry name" value="PAS"/>
</dbReference>
<dbReference type="InterPro" id="IPR000700">
    <property type="entry name" value="PAS-assoc_C"/>
</dbReference>
<dbReference type="Pfam" id="PF00512">
    <property type="entry name" value="HisKA"/>
    <property type="match status" value="1"/>
</dbReference>
<dbReference type="Gene3D" id="3.30.565.10">
    <property type="entry name" value="Histidine kinase-like ATPase, C-terminal domain"/>
    <property type="match status" value="1"/>
</dbReference>
<dbReference type="InterPro" id="IPR036890">
    <property type="entry name" value="HATPase_C_sf"/>
</dbReference>
<dbReference type="InterPro" id="IPR036097">
    <property type="entry name" value="HisK_dim/P_sf"/>
</dbReference>
<dbReference type="CDD" id="cd00130">
    <property type="entry name" value="PAS"/>
    <property type="match status" value="1"/>
</dbReference>
<evidence type="ECO:0000256" key="2">
    <source>
        <dbReference type="ARBA" id="ARBA00012438"/>
    </source>
</evidence>
<dbReference type="SUPFAM" id="SSF55785">
    <property type="entry name" value="PYP-like sensor domain (PAS domain)"/>
    <property type="match status" value="1"/>
</dbReference>
<evidence type="ECO:0000256" key="5">
    <source>
        <dbReference type="ARBA" id="ARBA00022777"/>
    </source>
</evidence>
<dbReference type="Proteomes" id="UP000441754">
    <property type="component" value="Unassembled WGS sequence"/>
</dbReference>